<dbReference type="InterPro" id="IPR043936">
    <property type="entry name" value="HOOK_N"/>
</dbReference>
<name>A0A8C4QD57_EPTBU</name>
<dbReference type="InterPro" id="IPR036872">
    <property type="entry name" value="CH_dom_sf"/>
</dbReference>
<evidence type="ECO:0000259" key="8">
    <source>
        <dbReference type="PROSITE" id="PS50021"/>
    </source>
</evidence>
<dbReference type="Pfam" id="PF19047">
    <property type="entry name" value="HOOK_N"/>
    <property type="match status" value="1"/>
</dbReference>
<dbReference type="GeneTree" id="ENSGT00940000154785"/>
<keyword evidence="2" id="KW-0963">Cytoplasm</keyword>
<feature type="compositionally biased region" description="Basic and acidic residues" evidence="7">
    <location>
        <begin position="1316"/>
        <end position="1327"/>
    </location>
</feature>
<evidence type="ECO:0000256" key="7">
    <source>
        <dbReference type="SAM" id="MobiDB-lite"/>
    </source>
</evidence>
<dbReference type="InterPro" id="IPR001715">
    <property type="entry name" value="CH_dom"/>
</dbReference>
<dbReference type="PANTHER" id="PTHR18947:SF28">
    <property type="entry name" value="GIRDIN, ISOFORM A"/>
    <property type="match status" value="1"/>
</dbReference>
<dbReference type="GO" id="GO:0031122">
    <property type="term" value="P:cytoplasmic microtubule organization"/>
    <property type="evidence" value="ECO:0007669"/>
    <property type="project" value="TreeGrafter"/>
</dbReference>
<comment type="subcellular location">
    <subcellularLocation>
        <location evidence="1">Cytoplasm</location>
    </subcellularLocation>
</comment>
<feature type="compositionally biased region" description="Basic and acidic residues" evidence="7">
    <location>
        <begin position="554"/>
        <end position="568"/>
    </location>
</feature>
<feature type="compositionally biased region" description="Polar residues" evidence="7">
    <location>
        <begin position="1485"/>
        <end position="1502"/>
    </location>
</feature>
<evidence type="ECO:0000313" key="10">
    <source>
        <dbReference type="Proteomes" id="UP000694388"/>
    </source>
</evidence>
<accession>A0A8C4QD57</accession>
<dbReference type="Proteomes" id="UP000694388">
    <property type="component" value="Unplaced"/>
</dbReference>
<evidence type="ECO:0000256" key="3">
    <source>
        <dbReference type="ARBA" id="ARBA00022658"/>
    </source>
</evidence>
<feature type="compositionally biased region" description="Low complexity" evidence="7">
    <location>
        <begin position="238"/>
        <end position="249"/>
    </location>
</feature>
<evidence type="ECO:0000313" key="9">
    <source>
        <dbReference type="Ensembl" id="ENSEBUP00000013682.1"/>
    </source>
</evidence>
<protein>
    <recommendedName>
        <fullName evidence="8">Calponin-homology (CH) domain-containing protein</fullName>
    </recommendedName>
</protein>
<feature type="domain" description="Calponin-homology (CH)" evidence="8">
    <location>
        <begin position="15"/>
        <end position="135"/>
    </location>
</feature>
<dbReference type="GO" id="GO:0030705">
    <property type="term" value="P:cytoskeleton-dependent intracellular transport"/>
    <property type="evidence" value="ECO:0007669"/>
    <property type="project" value="InterPro"/>
</dbReference>
<feature type="coiled-coil region" evidence="6">
    <location>
        <begin position="810"/>
        <end position="1027"/>
    </location>
</feature>
<reference evidence="9" key="1">
    <citation type="submission" date="2025-08" db="UniProtKB">
        <authorList>
            <consortium name="Ensembl"/>
        </authorList>
    </citation>
    <scope>IDENTIFICATION</scope>
</reference>
<dbReference type="FunFam" id="1.10.418.10:FF:000035">
    <property type="entry name" value="girdin isoform X1"/>
    <property type="match status" value="1"/>
</dbReference>
<feature type="compositionally biased region" description="Basic and acidic residues" evidence="7">
    <location>
        <begin position="517"/>
        <end position="528"/>
    </location>
</feature>
<feature type="region of interest" description="Disordered" evidence="7">
    <location>
        <begin position="231"/>
        <end position="251"/>
    </location>
</feature>
<comment type="similarity">
    <text evidence="5">Belongs to the CCDC88 family.</text>
</comment>
<feature type="coiled-coil region" evidence="6">
    <location>
        <begin position="252"/>
        <end position="286"/>
    </location>
</feature>
<organism evidence="9 10">
    <name type="scientific">Eptatretus burgeri</name>
    <name type="common">Inshore hagfish</name>
    <dbReference type="NCBI Taxonomy" id="7764"/>
    <lineage>
        <taxon>Eukaryota</taxon>
        <taxon>Metazoa</taxon>
        <taxon>Chordata</taxon>
        <taxon>Craniata</taxon>
        <taxon>Vertebrata</taxon>
        <taxon>Cyclostomata</taxon>
        <taxon>Myxini</taxon>
        <taxon>Myxiniformes</taxon>
        <taxon>Myxinidae</taxon>
        <taxon>Eptatretinae</taxon>
        <taxon>Eptatretus</taxon>
    </lineage>
</organism>
<reference evidence="9" key="2">
    <citation type="submission" date="2025-09" db="UniProtKB">
        <authorList>
            <consortium name="Ensembl"/>
        </authorList>
    </citation>
    <scope>IDENTIFICATION</scope>
</reference>
<feature type="compositionally biased region" description="Polar residues" evidence="7">
    <location>
        <begin position="722"/>
        <end position="731"/>
    </location>
</feature>
<evidence type="ECO:0000256" key="2">
    <source>
        <dbReference type="ARBA" id="ARBA00022490"/>
    </source>
</evidence>
<feature type="compositionally biased region" description="Polar residues" evidence="7">
    <location>
        <begin position="1336"/>
        <end position="1355"/>
    </location>
</feature>
<dbReference type="Ensembl" id="ENSEBUT00000014258.1">
    <property type="protein sequence ID" value="ENSEBUP00000013682.1"/>
    <property type="gene ID" value="ENSEBUG00000008623.1"/>
</dbReference>
<keyword evidence="3" id="KW-0344">Guanine-nucleotide releasing factor</keyword>
<evidence type="ECO:0000256" key="4">
    <source>
        <dbReference type="ARBA" id="ARBA00023054"/>
    </source>
</evidence>
<feature type="coiled-coil region" evidence="6">
    <location>
        <begin position="321"/>
        <end position="417"/>
    </location>
</feature>
<feature type="region of interest" description="Disordered" evidence="7">
    <location>
        <begin position="1304"/>
        <end position="1425"/>
    </location>
</feature>
<keyword evidence="10" id="KW-1185">Reference proteome</keyword>
<keyword evidence="4 6" id="KW-0175">Coiled coil</keyword>
<feature type="compositionally biased region" description="Basic and acidic residues" evidence="7">
    <location>
        <begin position="732"/>
        <end position="747"/>
    </location>
</feature>
<sequence>MDETDQETSYQQLQRFLTSPLASWIRTLLPSGLDGADALSQYMQLVDGVLLNDVMVQIDPNPSNQRVNKGINGDVNLRIQNLAILVRHLKAYYQETLQQLVIMSPPDVLTIAKEPLSEKSLSEMQKLLLLLLGCAVQCNQKETYIEKIKLLDIDTQSAIVEHIQEVTQNQENILDVHWAELPEVPSQGLDSLARSLAYQVQRLVAERDEFSEVVMELTQERDYLQVQQAYIQGQPERSSSPSSGGLSPGDTRQHLAVELADCKAKLRRLRQELEEKTEQLTDCKHEVTVSLLEIERLQQENLQLVGEARAARGYRDEADALRERSSRVERLESEVVRYRERLHDIDFYKTRMEEVREDNVVLLETKAMLEEQLECSRSRCDGLHEAEKDNLQLRAKIHRLETERDSDRQRLEELLEENLALEFAQKQSMNESAQLGWELEQLNKSPDLGCRRQSVSTEVSEAASSRAIRLEKENHSLLQTIQELRASVQDGSPQLAKLEEEKRRLSIEVEELKESLKKEHPIIEHENLNDGEEGQPQEDVFQGGEQDGSGTGQRRVDRKSEREADRLDNMEQAHSRLQEQYFDLKQSLETARGLLARLGQEKTALEEENACLRRTVEGQRSAEARLAQAERERRELEDEQEALRRSLSSLQMEARRAERLESNVQSLATEKHRIQQDLDSSAKKVAELEKELQVVEAKNHSLRRSVEELRISSRRLEHAEQASHTLESELAQSEKSRKQLDSENRRLRQQAEVREAGLEEATARVVAFEAENRAQGREMIRLGDVCTRFKEVEKENKELVKEITMDKKTLAMLREELVTEKLKVQNQNNELEKLNNELEKIGLNKEKLLQVAHSNDETKYQLLESKIESTQKKTLELREEKITALESRLEESSNLNQQLRQELKTVKKNYEALKQREEEERIAPATSPIPSRRTILLSPGKAERDDATRELLRLKDRLIEIERNNATLQAEKQALKTQYKQLESQNNHLQTQILELQKQAVSLQEHNTSLQTQNAKLQVENSTLNSQNMSLTMQQTQLQGAQAILEAEADEVAKQHEMLKVTYDALLRDHERLAALHERQAADYEDLINRHGDLKTTHRLLEVENKDLEDRLNQLLKQKDQLVELETMLKSEREKMQQETRAHTAIAGEYQQLREENDRLNATYGRLRHEHESLFSEQKELKSELNSSRLHQARLEADCSDLRQQFQQLDVDSARLGSQCELLSHLKQKLEEENRHLLDQIQSLMQHNRDLLEHSMDSKDQFHQEQKQYIDKLNELRRQKEKLEEKIMDQYRFYSLSPPRRKSNWITTQMKKLMRPRKDGSRERLRSAPDGPPLDTSPSTHDGMDSSSVGSNSLDDIQGHHHTTARKSSTGTLQRLALRRNRARNRDKEEEKALHRRSMSMNDLGPGSQSVVTTPLPAVVSGSDAPLRERQLRSGSVDGLGDPEEPAVSKLRRRDLGCMAFSTSAMHMIAGSPSLTIHHGPEGLASSNDSVRSQRDLQSSQPTSSQTCKYICFYFIFIPENSANMVHAVLHALK</sequence>
<feature type="region of interest" description="Disordered" evidence="7">
    <location>
        <begin position="517"/>
        <end position="568"/>
    </location>
</feature>
<dbReference type="PROSITE" id="PS50021">
    <property type="entry name" value="CH"/>
    <property type="match status" value="1"/>
</dbReference>
<evidence type="ECO:0000256" key="6">
    <source>
        <dbReference type="SAM" id="Coils"/>
    </source>
</evidence>
<feature type="compositionally biased region" description="Basic and acidic residues" evidence="7">
    <location>
        <begin position="1384"/>
        <end position="1393"/>
    </location>
</feature>
<dbReference type="GO" id="GO:0051959">
    <property type="term" value="F:dynein light intermediate chain binding"/>
    <property type="evidence" value="ECO:0007669"/>
    <property type="project" value="TreeGrafter"/>
</dbReference>
<dbReference type="Gene3D" id="1.10.418.10">
    <property type="entry name" value="Calponin-like domain"/>
    <property type="match status" value="1"/>
</dbReference>
<dbReference type="GO" id="GO:0005737">
    <property type="term" value="C:cytoplasm"/>
    <property type="evidence" value="ECO:0007669"/>
    <property type="project" value="UniProtKB-SubCell"/>
</dbReference>
<dbReference type="SUPFAM" id="SSF116907">
    <property type="entry name" value="Hook domain"/>
    <property type="match status" value="1"/>
</dbReference>
<feature type="region of interest" description="Disordered" evidence="7">
    <location>
        <begin position="1473"/>
        <end position="1502"/>
    </location>
</feature>
<feature type="region of interest" description="Disordered" evidence="7">
    <location>
        <begin position="716"/>
        <end position="747"/>
    </location>
</feature>
<dbReference type="GO" id="GO:0007165">
    <property type="term" value="P:signal transduction"/>
    <property type="evidence" value="ECO:0007669"/>
    <property type="project" value="UniProtKB-ARBA"/>
</dbReference>
<dbReference type="OMA" id="XEEKTEQ"/>
<dbReference type="GO" id="GO:0005813">
    <property type="term" value="C:centrosome"/>
    <property type="evidence" value="ECO:0007669"/>
    <property type="project" value="TreeGrafter"/>
</dbReference>
<dbReference type="PANTHER" id="PTHR18947">
    <property type="entry name" value="HOOK PROTEINS"/>
    <property type="match status" value="1"/>
</dbReference>
<evidence type="ECO:0000256" key="5">
    <source>
        <dbReference type="ARBA" id="ARBA00061299"/>
    </source>
</evidence>
<dbReference type="GO" id="GO:0008017">
    <property type="term" value="F:microtubule binding"/>
    <property type="evidence" value="ECO:0007669"/>
    <property type="project" value="TreeGrafter"/>
</dbReference>
<evidence type="ECO:0000256" key="1">
    <source>
        <dbReference type="ARBA" id="ARBA00004496"/>
    </source>
</evidence>
<dbReference type="GO" id="GO:0005085">
    <property type="term" value="F:guanyl-nucleotide exchange factor activity"/>
    <property type="evidence" value="ECO:0007669"/>
    <property type="project" value="UniProtKB-KW"/>
</dbReference>
<proteinExistence type="inferred from homology"/>
<feature type="coiled-coil region" evidence="6">
    <location>
        <begin position="1067"/>
        <end position="1293"/>
    </location>
</feature>